<keyword evidence="4 5" id="KW-0472">Membrane</keyword>
<evidence type="ECO:0000313" key="6">
    <source>
        <dbReference type="EMBL" id="GGF03579.1"/>
    </source>
</evidence>
<sequence>MKPIAFNAILSRINNLKFKIMNTKTTKIIYWTGVILTSLWFGASGFFELTTNPLVWKITQELGYPEHFIYILGVMKVSGVITLLIPNKLLRLKEWVFAGVFFDIIFAFFSKLAVLGFSATTDTIIAFTMVSVTYLMFRKLYSVTYTPSFSGEN</sequence>
<protein>
    <recommendedName>
        <fullName evidence="8">DoxX-like family protein</fullName>
    </recommendedName>
</protein>
<feature type="transmembrane region" description="Helical" evidence="5">
    <location>
        <begin position="115"/>
        <end position="137"/>
    </location>
</feature>
<keyword evidence="2 5" id="KW-0812">Transmembrane</keyword>
<comment type="subcellular location">
    <subcellularLocation>
        <location evidence="1">Membrane</location>
        <topology evidence="1">Multi-pass membrane protein</topology>
    </subcellularLocation>
</comment>
<evidence type="ECO:0000256" key="5">
    <source>
        <dbReference type="SAM" id="Phobius"/>
    </source>
</evidence>
<feature type="transmembrane region" description="Helical" evidence="5">
    <location>
        <begin position="67"/>
        <end position="85"/>
    </location>
</feature>
<feature type="transmembrane region" description="Helical" evidence="5">
    <location>
        <begin position="28"/>
        <end position="47"/>
    </location>
</feature>
<name>A0ABQ1TUW9_9FLAO</name>
<reference evidence="7" key="1">
    <citation type="journal article" date="2019" name="Int. J. Syst. Evol. Microbiol.">
        <title>The Global Catalogue of Microorganisms (GCM) 10K type strain sequencing project: providing services to taxonomists for standard genome sequencing and annotation.</title>
        <authorList>
            <consortium name="The Broad Institute Genomics Platform"/>
            <consortium name="The Broad Institute Genome Sequencing Center for Infectious Disease"/>
            <person name="Wu L."/>
            <person name="Ma J."/>
        </authorList>
    </citation>
    <scope>NUCLEOTIDE SEQUENCE [LARGE SCALE GENOMIC DNA]</scope>
    <source>
        <strain evidence="7">CGMCC 1.16060</strain>
    </source>
</reference>
<evidence type="ECO:0000256" key="1">
    <source>
        <dbReference type="ARBA" id="ARBA00004141"/>
    </source>
</evidence>
<feature type="transmembrane region" description="Helical" evidence="5">
    <location>
        <begin position="92"/>
        <end position="109"/>
    </location>
</feature>
<dbReference type="Pfam" id="PF13564">
    <property type="entry name" value="DoxX_2"/>
    <property type="match status" value="1"/>
</dbReference>
<gene>
    <name evidence="6" type="ORF">GCM10011518_10880</name>
</gene>
<comment type="caution">
    <text evidence="6">The sequence shown here is derived from an EMBL/GenBank/DDBJ whole genome shotgun (WGS) entry which is preliminary data.</text>
</comment>
<evidence type="ECO:0000256" key="2">
    <source>
        <dbReference type="ARBA" id="ARBA00022692"/>
    </source>
</evidence>
<keyword evidence="7" id="KW-1185">Reference proteome</keyword>
<dbReference type="Proteomes" id="UP000655016">
    <property type="component" value="Unassembled WGS sequence"/>
</dbReference>
<accession>A0ABQ1TUW9</accession>
<evidence type="ECO:0008006" key="8">
    <source>
        <dbReference type="Google" id="ProtNLM"/>
    </source>
</evidence>
<keyword evidence="3 5" id="KW-1133">Transmembrane helix</keyword>
<organism evidence="6 7">
    <name type="scientific">Flavobacterium limi</name>
    <dbReference type="NCBI Taxonomy" id="2045105"/>
    <lineage>
        <taxon>Bacteria</taxon>
        <taxon>Pseudomonadati</taxon>
        <taxon>Bacteroidota</taxon>
        <taxon>Flavobacteriia</taxon>
        <taxon>Flavobacteriales</taxon>
        <taxon>Flavobacteriaceae</taxon>
        <taxon>Flavobacterium</taxon>
    </lineage>
</organism>
<evidence type="ECO:0000256" key="3">
    <source>
        <dbReference type="ARBA" id="ARBA00022989"/>
    </source>
</evidence>
<evidence type="ECO:0000313" key="7">
    <source>
        <dbReference type="Proteomes" id="UP000655016"/>
    </source>
</evidence>
<dbReference type="InterPro" id="IPR032808">
    <property type="entry name" value="DoxX"/>
</dbReference>
<evidence type="ECO:0000256" key="4">
    <source>
        <dbReference type="ARBA" id="ARBA00023136"/>
    </source>
</evidence>
<proteinExistence type="predicted"/>
<dbReference type="EMBL" id="BMKP01000002">
    <property type="protein sequence ID" value="GGF03579.1"/>
    <property type="molecule type" value="Genomic_DNA"/>
</dbReference>